<dbReference type="GO" id="GO:0009011">
    <property type="term" value="F:alpha-1,4-glucan glucosyltransferase (ADP-glucose donor) activity"/>
    <property type="evidence" value="ECO:0007669"/>
    <property type="project" value="UniProtKB-EC"/>
</dbReference>
<dbReference type="PATRIC" id="fig|47311.3.peg.1371"/>
<dbReference type="Gene3D" id="3.40.50.2000">
    <property type="entry name" value="Glycogen Phosphorylase B"/>
    <property type="match status" value="2"/>
</dbReference>
<dbReference type="InterPro" id="IPR050194">
    <property type="entry name" value="Glycosyltransferase_grp1"/>
</dbReference>
<evidence type="ECO:0000259" key="2">
    <source>
        <dbReference type="Pfam" id="PF13439"/>
    </source>
</evidence>
<dbReference type="PANTHER" id="PTHR45947">
    <property type="entry name" value="SULFOQUINOVOSYL TRANSFERASE SQD2"/>
    <property type="match status" value="1"/>
</dbReference>
<accession>A0A166DPU3</accession>
<dbReference type="EMBL" id="LWMW01000107">
    <property type="protein sequence ID" value="KZX15830.1"/>
    <property type="molecule type" value="Genomic_DNA"/>
</dbReference>
<dbReference type="InterPro" id="IPR028098">
    <property type="entry name" value="Glyco_trans_4-like_N"/>
</dbReference>
<dbReference type="AlphaFoldDB" id="A0A166DPU3"/>
<evidence type="ECO:0000313" key="3">
    <source>
        <dbReference type="EMBL" id="KZX15830.1"/>
    </source>
</evidence>
<dbReference type="Pfam" id="PF00534">
    <property type="entry name" value="Glycos_transf_1"/>
    <property type="match status" value="1"/>
</dbReference>
<feature type="domain" description="Glycosyltransferase subfamily 4-like N-terminal" evidence="2">
    <location>
        <begin position="36"/>
        <end position="143"/>
    </location>
</feature>
<proteinExistence type="predicted"/>
<dbReference type="Proteomes" id="UP000077275">
    <property type="component" value="Unassembled WGS sequence"/>
</dbReference>
<dbReference type="Pfam" id="PF13439">
    <property type="entry name" value="Glyco_transf_4"/>
    <property type="match status" value="1"/>
</dbReference>
<dbReference type="InterPro" id="IPR001296">
    <property type="entry name" value="Glyco_trans_1"/>
</dbReference>
<keyword evidence="3" id="KW-0808">Transferase</keyword>
<feature type="domain" description="Glycosyl transferase family 1" evidence="1">
    <location>
        <begin position="154"/>
        <end position="325"/>
    </location>
</feature>
<evidence type="ECO:0000313" key="4">
    <source>
        <dbReference type="Proteomes" id="UP000077275"/>
    </source>
</evidence>
<dbReference type="EC" id="2.4.1.21" evidence="3"/>
<reference evidence="3 4" key="1">
    <citation type="submission" date="2016-04" db="EMBL/GenBank/DDBJ databases">
        <title>Genome sequence of Methanobrevibacter cuticularis DSM 11139.</title>
        <authorList>
            <person name="Poehlein A."/>
            <person name="Seedorf H."/>
            <person name="Daniel R."/>
        </authorList>
    </citation>
    <scope>NUCLEOTIDE SEQUENCE [LARGE SCALE GENOMIC DNA]</scope>
    <source>
        <strain evidence="3 4">DSM 11139</strain>
    </source>
</reference>
<protein>
    <submittedName>
        <fullName evidence="3">Capsular glucan synthase</fullName>
        <ecNumber evidence="3">2.4.1.21</ecNumber>
    </submittedName>
</protein>
<comment type="caution">
    <text evidence="3">The sequence shown here is derived from an EMBL/GenBank/DDBJ whole genome shotgun (WGS) entry which is preliminary data.</text>
</comment>
<organism evidence="3 4">
    <name type="scientific">Methanobrevibacter cuticularis</name>
    <dbReference type="NCBI Taxonomy" id="47311"/>
    <lineage>
        <taxon>Archaea</taxon>
        <taxon>Methanobacteriati</taxon>
        <taxon>Methanobacteriota</taxon>
        <taxon>Methanomada group</taxon>
        <taxon>Methanobacteria</taxon>
        <taxon>Methanobacteriales</taxon>
        <taxon>Methanobacteriaceae</taxon>
        <taxon>Methanobrevibacter</taxon>
    </lineage>
</organism>
<dbReference type="STRING" id="47311.MBCUT_12500"/>
<name>A0A166DPU3_9EURY</name>
<dbReference type="SUPFAM" id="SSF53756">
    <property type="entry name" value="UDP-Glycosyltransferase/glycogen phosphorylase"/>
    <property type="match status" value="1"/>
</dbReference>
<keyword evidence="3" id="KW-0328">Glycosyltransferase</keyword>
<sequence>MDLKERYNVDIDGVKTYYFKNLSNFLKSSFLIDTPYSLPFKLRKEIKKYDIVHIHEHRHSLALVASYYARKNNIPYVLQAHGSVLPFFQKQGLKKVFDNLWGFKILQNSSKVLALTEIEKKQYLKMGIADRKIEIAPLGINIEDYSNLPPKGVFRKKNDINPNDKLLLFIGRIHKIKGLDLLLKSLTLLKNNNSIKKDSNVNIKLAIVGPDDGFLDEINTIVSHLNLENEVIMTGPLYNEDKKEALIDCDIFIMPSQYESFTTSGLEAMACGKPLILTKNNHIHNWVDGNIGFSSEYDEIALADSIKKLLINENLMKTFGENGKKLISEKYNWDAIEKQIYSIYKDTLH</sequence>
<evidence type="ECO:0000259" key="1">
    <source>
        <dbReference type="Pfam" id="PF00534"/>
    </source>
</evidence>
<keyword evidence="4" id="KW-1185">Reference proteome</keyword>
<dbReference type="PANTHER" id="PTHR45947:SF3">
    <property type="entry name" value="SULFOQUINOVOSYL TRANSFERASE SQD2"/>
    <property type="match status" value="1"/>
</dbReference>
<gene>
    <name evidence="3" type="primary">glgA</name>
    <name evidence="3" type="ORF">MBCUT_12500</name>
</gene>